<feature type="region of interest" description="Disordered" evidence="1">
    <location>
        <begin position="359"/>
        <end position="381"/>
    </location>
</feature>
<keyword evidence="3" id="KW-1185">Reference proteome</keyword>
<sequence>MADHFRAALLFLRANIDASGNDPDRVAPLVQSAKASLYECLGGVRSLNFNDAADCVALFSDSFFTAPQRAEITDAANVKATHVGATAPGGRRARAQVFFTLQHFMTNRDWAHLGDAAMPSDQNLRVVARRVERLGCVFPTEPTLIHAVGMLLLHNNSGGINSVDPTNAWTLKNDVKNILQQVRARARLAHHGQVAGFPDIPRRLRQIYLHIIESAYESEPPAPNQANEMLLHQLRNQLPHRETHAAMASHGRVLAITDGRANHPQQQNALAQLAIGLMAGGGGGDIPCLPGFRMTPLGQDIASGRRQQPPTTPATVAAPAAVGAAAAVARAVAPAAGPAAGAPLALADEDGNEVAAAGLEGAATPSPRPMAGKGSSGKVKMSIDETADSFAKKLGKDIPQPEKLVPAAGSVCKRPAAVGASKKAWTLKYPGIPKAEMDAVTVGDCRPVTDMKRQQWRIRKIGARPDKAFSWEVDGAESWKRMAEHWQSA</sequence>
<evidence type="ECO:0000313" key="3">
    <source>
        <dbReference type="Proteomes" id="UP001189429"/>
    </source>
</evidence>
<protein>
    <submittedName>
        <fullName evidence="2">Uncharacterized protein</fullName>
    </submittedName>
</protein>
<evidence type="ECO:0000256" key="1">
    <source>
        <dbReference type="SAM" id="MobiDB-lite"/>
    </source>
</evidence>
<accession>A0ABN9PP69</accession>
<dbReference type="EMBL" id="CAUYUJ010001177">
    <property type="protein sequence ID" value="CAK0794633.1"/>
    <property type="molecule type" value="Genomic_DNA"/>
</dbReference>
<reference evidence="2" key="1">
    <citation type="submission" date="2023-10" db="EMBL/GenBank/DDBJ databases">
        <authorList>
            <person name="Chen Y."/>
            <person name="Shah S."/>
            <person name="Dougan E. K."/>
            <person name="Thang M."/>
            <person name="Chan C."/>
        </authorList>
    </citation>
    <scope>NUCLEOTIDE SEQUENCE [LARGE SCALE GENOMIC DNA]</scope>
</reference>
<proteinExistence type="predicted"/>
<gene>
    <name evidence="2" type="ORF">PCOR1329_LOCUS4551</name>
</gene>
<organism evidence="2 3">
    <name type="scientific">Prorocentrum cordatum</name>
    <dbReference type="NCBI Taxonomy" id="2364126"/>
    <lineage>
        <taxon>Eukaryota</taxon>
        <taxon>Sar</taxon>
        <taxon>Alveolata</taxon>
        <taxon>Dinophyceae</taxon>
        <taxon>Prorocentrales</taxon>
        <taxon>Prorocentraceae</taxon>
        <taxon>Prorocentrum</taxon>
    </lineage>
</organism>
<comment type="caution">
    <text evidence="2">The sequence shown here is derived from an EMBL/GenBank/DDBJ whole genome shotgun (WGS) entry which is preliminary data.</text>
</comment>
<evidence type="ECO:0000313" key="2">
    <source>
        <dbReference type="EMBL" id="CAK0794633.1"/>
    </source>
</evidence>
<name>A0ABN9PP69_9DINO</name>
<dbReference type="Proteomes" id="UP001189429">
    <property type="component" value="Unassembled WGS sequence"/>
</dbReference>